<keyword evidence="1" id="KW-0472">Membrane</keyword>
<keyword evidence="1" id="KW-0813">Transport</keyword>
<dbReference type="RefSeq" id="WP_205006021.1">
    <property type="nucleotide sequence ID" value="NZ_CBCRXA010000005.1"/>
</dbReference>
<dbReference type="Pfam" id="PF02592">
    <property type="entry name" value="Vut_1"/>
    <property type="match status" value="1"/>
</dbReference>
<feature type="transmembrane region" description="Helical" evidence="1">
    <location>
        <begin position="115"/>
        <end position="137"/>
    </location>
</feature>
<feature type="transmembrane region" description="Helical" evidence="1">
    <location>
        <begin position="158"/>
        <end position="181"/>
    </location>
</feature>
<evidence type="ECO:0000313" key="2">
    <source>
        <dbReference type="EMBL" id="MBM7657693.1"/>
    </source>
</evidence>
<proteinExistence type="inferred from homology"/>
<dbReference type="PANTHER" id="PTHR34300">
    <property type="entry name" value="QUEUOSINE PRECURSOR TRANSPORTER-RELATED"/>
    <property type="match status" value="1"/>
</dbReference>
<keyword evidence="1" id="KW-1133">Transmembrane helix</keyword>
<sequence>MNSSQHGTAVSFKLLILAMVFSTCLIAANLVASKLFSVGGFFMTSGIIIYPLTFLVLDSITECWGKPVAQRIVWIGLFANVLFILLLQAAIHLPAAPFWKNEPAFATILGAMPRTVLASLCGYSLSQTLDIALFTGLKRRTHGKMLWLRSLLSTAISQLADSTVFMFVGFAGILPIPAILATIGTEYVLKFSYAVIGVPFIYLIVHWIRGRKTGVLQGESQLEGENAG</sequence>
<evidence type="ECO:0000256" key="1">
    <source>
        <dbReference type="HAMAP-Rule" id="MF_02088"/>
    </source>
</evidence>
<accession>A0ABS2Q7D1</accession>
<evidence type="ECO:0000313" key="3">
    <source>
        <dbReference type="Proteomes" id="UP000823201"/>
    </source>
</evidence>
<protein>
    <recommendedName>
        <fullName evidence="1">Probable queuosine precursor transporter</fullName>
        <shortName evidence="1">Q precursor transporter</shortName>
    </recommendedName>
</protein>
<feature type="transmembrane region" description="Helical" evidence="1">
    <location>
        <begin position="12"/>
        <end position="32"/>
    </location>
</feature>
<dbReference type="Proteomes" id="UP000823201">
    <property type="component" value="Unassembled WGS sequence"/>
</dbReference>
<dbReference type="HAMAP" id="MF_02088">
    <property type="entry name" value="Q_prec_transport"/>
    <property type="match status" value="1"/>
</dbReference>
<keyword evidence="1" id="KW-0812">Transmembrane</keyword>
<gene>
    <name evidence="2" type="ORF">JOC27_001142</name>
</gene>
<reference evidence="2 3" key="1">
    <citation type="submission" date="2021-01" db="EMBL/GenBank/DDBJ databases">
        <title>Genomic Encyclopedia of Type Strains, Phase IV (KMG-IV): sequencing the most valuable type-strain genomes for metagenomic binning, comparative biology and taxonomic classification.</title>
        <authorList>
            <person name="Goeker M."/>
        </authorList>
    </citation>
    <scope>NUCLEOTIDE SEQUENCE [LARGE SCALE GENOMIC DNA]</scope>
    <source>
        <strain evidence="2 3">DSM 100968</strain>
    </source>
</reference>
<comment type="subcellular location">
    <subcellularLocation>
        <location evidence="1">Cell membrane</location>
        <topology evidence="1">Multi-pass membrane protein</topology>
    </subcellularLocation>
</comment>
<keyword evidence="3" id="KW-1185">Reference proteome</keyword>
<feature type="transmembrane region" description="Helical" evidence="1">
    <location>
        <begin position="38"/>
        <end position="60"/>
    </location>
</feature>
<dbReference type="InterPro" id="IPR003744">
    <property type="entry name" value="YhhQ"/>
</dbReference>
<keyword evidence="1" id="KW-1003">Cell membrane</keyword>
<dbReference type="PANTHER" id="PTHR34300:SF2">
    <property type="entry name" value="QUEUOSINE PRECURSOR TRANSPORTER-RELATED"/>
    <property type="match status" value="1"/>
</dbReference>
<comment type="similarity">
    <text evidence="1">Belongs to the vitamin uptake transporter (VUT/ECF) (TC 2.A.88) family. Q precursor transporter subfamily.</text>
</comment>
<feature type="transmembrane region" description="Helical" evidence="1">
    <location>
        <begin position="187"/>
        <end position="208"/>
    </location>
</feature>
<dbReference type="NCBIfam" id="TIGR00697">
    <property type="entry name" value="queuosine precursor transporter"/>
    <property type="match status" value="1"/>
</dbReference>
<comment type="caution">
    <text evidence="2">The sequence shown here is derived from an EMBL/GenBank/DDBJ whole genome shotgun (WGS) entry which is preliminary data.</text>
</comment>
<organism evidence="2 3">
    <name type="scientific">Sporolactobacillus spathodeae</name>
    <dbReference type="NCBI Taxonomy" id="1465502"/>
    <lineage>
        <taxon>Bacteria</taxon>
        <taxon>Bacillati</taxon>
        <taxon>Bacillota</taxon>
        <taxon>Bacilli</taxon>
        <taxon>Bacillales</taxon>
        <taxon>Sporolactobacillaceae</taxon>
        <taxon>Sporolactobacillus</taxon>
    </lineage>
</organism>
<feature type="transmembrane region" description="Helical" evidence="1">
    <location>
        <begin position="72"/>
        <end position="95"/>
    </location>
</feature>
<dbReference type="EMBL" id="JAFBEV010000007">
    <property type="protein sequence ID" value="MBM7657693.1"/>
    <property type="molecule type" value="Genomic_DNA"/>
</dbReference>
<name>A0ABS2Q7D1_9BACL</name>
<comment type="function">
    <text evidence="1">Involved in the import of queuosine (Q) precursors, required for Q precursor salvage.</text>
</comment>